<dbReference type="EMBL" id="LLXL01001006">
    <property type="protein sequence ID" value="PKK67099.1"/>
    <property type="molecule type" value="Genomic_DNA"/>
</dbReference>
<dbReference type="Proteomes" id="UP000233469">
    <property type="component" value="Unassembled WGS sequence"/>
</dbReference>
<reference evidence="1 2" key="1">
    <citation type="submission" date="2016-04" db="EMBL/GenBank/DDBJ databases">
        <title>Genome analyses suggest a sexual origin of heterokaryosis in a supposedly ancient asexual fungus.</title>
        <authorList>
            <person name="Ropars J."/>
            <person name="Sedzielewska K."/>
            <person name="Noel J."/>
            <person name="Charron P."/>
            <person name="Farinelli L."/>
            <person name="Marton T."/>
            <person name="Kruger M."/>
            <person name="Pelin A."/>
            <person name="Brachmann A."/>
            <person name="Corradi N."/>
        </authorList>
    </citation>
    <scope>NUCLEOTIDE SEQUENCE [LARGE SCALE GENOMIC DNA]</scope>
    <source>
        <strain evidence="1 2">C2</strain>
    </source>
</reference>
<comment type="caution">
    <text evidence="1">The sequence shown here is derived from an EMBL/GenBank/DDBJ whole genome shotgun (WGS) entry which is preliminary data.</text>
</comment>
<evidence type="ECO:0000313" key="1">
    <source>
        <dbReference type="EMBL" id="PKK67099.1"/>
    </source>
</evidence>
<dbReference type="PANTHER" id="PTHR31424:SF5">
    <property type="entry name" value="APPLE DOMAIN-CONTAINING PROTEIN"/>
    <property type="match status" value="1"/>
</dbReference>
<dbReference type="AlphaFoldDB" id="A0A2N1MZU0"/>
<gene>
    <name evidence="1" type="ORF">RhiirC2_714374</name>
</gene>
<dbReference type="PANTHER" id="PTHR31424">
    <property type="entry name" value="PROTEIN CBG23806"/>
    <property type="match status" value="1"/>
</dbReference>
<accession>A0A2N1MZU0</accession>
<dbReference type="VEuPathDB" id="FungiDB:FUN_004260"/>
<reference evidence="1 2" key="2">
    <citation type="submission" date="2017-10" db="EMBL/GenBank/DDBJ databases">
        <title>Extensive intraspecific genome diversity in a model arbuscular mycorrhizal fungus.</title>
        <authorList>
            <person name="Chen E.C.H."/>
            <person name="Morin E."/>
            <person name="Baudet D."/>
            <person name="Noel J."/>
            <person name="Ndikumana S."/>
            <person name="Charron P."/>
            <person name="St-Onge C."/>
            <person name="Giorgi J."/>
            <person name="Grigoriev I.V."/>
            <person name="Roux C."/>
            <person name="Martin F.M."/>
            <person name="Corradi N."/>
        </authorList>
    </citation>
    <scope>NUCLEOTIDE SEQUENCE [LARGE SCALE GENOMIC DNA]</scope>
    <source>
        <strain evidence="1 2">C2</strain>
    </source>
</reference>
<evidence type="ECO:0000313" key="2">
    <source>
        <dbReference type="Proteomes" id="UP000233469"/>
    </source>
</evidence>
<proteinExistence type="predicted"/>
<dbReference type="VEuPathDB" id="FungiDB:RhiirA1_397195"/>
<name>A0A2N1MZU0_9GLOM</name>
<organism evidence="1 2">
    <name type="scientific">Rhizophagus irregularis</name>
    <dbReference type="NCBI Taxonomy" id="588596"/>
    <lineage>
        <taxon>Eukaryota</taxon>
        <taxon>Fungi</taxon>
        <taxon>Fungi incertae sedis</taxon>
        <taxon>Mucoromycota</taxon>
        <taxon>Glomeromycotina</taxon>
        <taxon>Glomeromycetes</taxon>
        <taxon>Glomerales</taxon>
        <taxon>Glomeraceae</taxon>
        <taxon>Rhizophagus</taxon>
    </lineage>
</organism>
<protein>
    <submittedName>
        <fullName evidence="1">Uncharacterized protein</fullName>
    </submittedName>
</protein>
<dbReference type="VEuPathDB" id="FungiDB:RhiirFUN_015267"/>
<dbReference type="VEuPathDB" id="FungiDB:FUN_000087"/>
<sequence length="664" mass="77754">MVIIEEIGNYPEDDTIIYKQRNEKGIVNRSFTYKIITKFTESNAKTSGILLFGLQLNKLKEYRETKSVKPHTKILKPVNEMTTSGLTKRATKISSKVSEQFSEIANNYYLSEDVPLLKSIEFSVKDKRYDIYYGKENQVLKHKKEVAIVRAMDKSRISRDGYRYLTAIEPNLPKENAISEQKVFINNLMEQNVKIKIINIEATAAVDPDEVPHIMDENIVETVINSVGKAGVRSIKEILIFLIPSLVRKNILNSSQPIISIRISGDGRNVGRKVKHVMITFAILNHKKVLFSPEYHYTLILYPGSEEYNTLDITTRLLREELWQLKNQGLTIGNVHWKFELYFSSDWKFLITCLGFNSPTSNYFCPWCLIKKNQHSDLDANWTISKNMNNLRNNYTFYSGHHKKPLFDMIEIENYLVDELHVMLRITDRLWSLVIHEVIESGFFDIAREVIIKEMQRIGVRFQFWQERDSNKWSYTSLMGQEKLKVLRNFNLETILEPTRAKVIRKLWDDFNDLYSALKNEYTDPIEFQSAAKAWLNYFLTPSIGNPEDSDFIKGLYRPVDITPYMHVLVWHIWEFMEKHNKWGIKSFSCSPVEKKNHMQVSFFFRKTMKDGGKLVNSKAAIVEILEEENRSLYELSDNISFICDRPQKIRIINKKIKPNRVQI</sequence>